<comment type="caution">
    <text evidence="5">The sequence shown here is derived from an EMBL/GenBank/DDBJ whole genome shotgun (WGS) entry which is preliminary data.</text>
</comment>
<keyword evidence="2" id="KW-0539">Nucleus</keyword>
<dbReference type="GO" id="GO:0045944">
    <property type="term" value="P:positive regulation of transcription by RNA polymerase II"/>
    <property type="evidence" value="ECO:0007669"/>
    <property type="project" value="TreeGrafter"/>
</dbReference>
<name>A0A166ZUX4_COLIC</name>
<feature type="compositionally biased region" description="Low complexity" evidence="3">
    <location>
        <begin position="71"/>
        <end position="82"/>
    </location>
</feature>
<dbReference type="AlphaFoldDB" id="A0A166ZUX4"/>
<evidence type="ECO:0000256" key="1">
    <source>
        <dbReference type="ARBA" id="ARBA00004123"/>
    </source>
</evidence>
<feature type="region of interest" description="Disordered" evidence="3">
    <location>
        <begin position="525"/>
        <end position="549"/>
    </location>
</feature>
<feature type="chain" id="PRO_5007883401" evidence="4">
    <location>
        <begin position="17"/>
        <end position="712"/>
    </location>
</feature>
<feature type="compositionally biased region" description="Low complexity" evidence="3">
    <location>
        <begin position="525"/>
        <end position="536"/>
    </location>
</feature>
<dbReference type="GO" id="GO:0003700">
    <property type="term" value="F:DNA-binding transcription factor activity"/>
    <property type="evidence" value="ECO:0007669"/>
    <property type="project" value="TreeGrafter"/>
</dbReference>
<keyword evidence="4" id="KW-0732">Signal</keyword>
<feature type="signal peptide" evidence="4">
    <location>
        <begin position="1"/>
        <end position="16"/>
    </location>
</feature>
<protein>
    <submittedName>
        <fullName evidence="5">Uncharacterized protein</fullName>
    </submittedName>
</protein>
<dbReference type="PANTHER" id="PTHR37534:SF7">
    <property type="entry name" value="TRANSCRIPTIONAL ACTIVATOR PROTEIN UGA3"/>
    <property type="match status" value="1"/>
</dbReference>
<proteinExistence type="predicted"/>
<keyword evidence="6" id="KW-1185">Reference proteome</keyword>
<comment type="subcellular location">
    <subcellularLocation>
        <location evidence="1">Nucleus</location>
    </subcellularLocation>
</comment>
<evidence type="ECO:0000313" key="5">
    <source>
        <dbReference type="EMBL" id="KZL79402.1"/>
    </source>
</evidence>
<feature type="region of interest" description="Disordered" evidence="3">
    <location>
        <begin position="45"/>
        <end position="94"/>
    </location>
</feature>
<dbReference type="PANTHER" id="PTHR37534">
    <property type="entry name" value="TRANSCRIPTIONAL ACTIVATOR PROTEIN UGA3"/>
    <property type="match status" value="1"/>
</dbReference>
<organism evidence="5 6">
    <name type="scientific">Colletotrichum incanum</name>
    <name type="common">Soybean anthracnose fungus</name>
    <dbReference type="NCBI Taxonomy" id="1573173"/>
    <lineage>
        <taxon>Eukaryota</taxon>
        <taxon>Fungi</taxon>
        <taxon>Dikarya</taxon>
        <taxon>Ascomycota</taxon>
        <taxon>Pezizomycotina</taxon>
        <taxon>Sordariomycetes</taxon>
        <taxon>Hypocreomycetidae</taxon>
        <taxon>Glomerellales</taxon>
        <taxon>Glomerellaceae</taxon>
        <taxon>Colletotrichum</taxon>
        <taxon>Colletotrichum spaethianum species complex</taxon>
    </lineage>
</organism>
<feature type="compositionally biased region" description="Polar residues" evidence="3">
    <location>
        <begin position="83"/>
        <end position="92"/>
    </location>
</feature>
<dbReference type="Proteomes" id="UP000076584">
    <property type="component" value="Unassembled WGS sequence"/>
</dbReference>
<dbReference type="EMBL" id="LFIW01002106">
    <property type="protein sequence ID" value="KZL79402.1"/>
    <property type="molecule type" value="Genomic_DNA"/>
</dbReference>
<sequence length="712" mass="79210">LGPCSLVLSGVGLVSVLPTTKVPCLVRPWCSARVRRSLMTRPDMDGAANMTVKHPRKRTLDLDEDPPPVPSSAASLSVPTTPLSFTSASTPSPGGDHIDITIENYQLWSSLSEFPLSLTESNPTTRRRRFSKSQGGSQPAAFYPASQHDRPAGSLTQAPLYGPPVSPRRSANLVFSPVLPAPESRYMETLALSNPFDDNADDENRLVLGQRPIQRGAKVDGYIKFHNEKKKATNEARVAVFLHKASGQEPCPRSTLSIYLSPQYMCDMGLQDQDDKSLFAFYLKAWCPGRSILNKTNCWFENIPRMASKDSCVKSAILALAGTYVLDYQPRERVRQVAQRHYKNAVILLSMALRDARNQLPTDNEADCMVAAMCLLNMIDVVSPEQRRPPNRVPRWLEGARLACRVLDATDPGHRYWNPVNIQPSEAQTGNMIIAGRAAILALPMSPLNLAATENRQFAWLLQGSEHDVHRIHGGCGMSPKLLHRFSQITHMSAFLSADPEDSEFIITAGADTLLEELGNLRQWTETSSSSATSRPDSSRNTPHPRDLMPSIKLDKHGLIMDRDSMTEVTAEAWRLAAIIYLRCRLERLPRSHPDVVSRVSELVRCIRVMPTSGTFFTAQAPFFPVFLLGIVAIHEAHIQCALDWFQSVIGTSCRSSVPPAFQSLKRIRALMAPNIRDGNLCKLSRRISEREPWWETLVYRIVSTEGTLCLI</sequence>
<feature type="region of interest" description="Disordered" evidence="3">
    <location>
        <begin position="118"/>
        <end position="166"/>
    </location>
</feature>
<evidence type="ECO:0000256" key="3">
    <source>
        <dbReference type="SAM" id="MobiDB-lite"/>
    </source>
</evidence>
<dbReference type="GO" id="GO:0005634">
    <property type="term" value="C:nucleus"/>
    <property type="evidence" value="ECO:0007669"/>
    <property type="project" value="UniProtKB-SubCell"/>
</dbReference>
<gene>
    <name evidence="5" type="ORF">CI238_01241</name>
</gene>
<evidence type="ECO:0000313" key="6">
    <source>
        <dbReference type="Proteomes" id="UP000076584"/>
    </source>
</evidence>
<evidence type="ECO:0000256" key="4">
    <source>
        <dbReference type="SAM" id="SignalP"/>
    </source>
</evidence>
<evidence type="ECO:0000256" key="2">
    <source>
        <dbReference type="ARBA" id="ARBA00023242"/>
    </source>
</evidence>
<reference evidence="5 6" key="1">
    <citation type="submission" date="2015-06" db="EMBL/GenBank/DDBJ databases">
        <title>Survival trade-offs in plant roots during colonization by closely related pathogenic and mutualistic fungi.</title>
        <authorList>
            <person name="Hacquard S."/>
            <person name="Kracher B."/>
            <person name="Hiruma K."/>
            <person name="Weinman A."/>
            <person name="Muench P."/>
            <person name="Garrido Oter R."/>
            <person name="Ver Loren van Themaat E."/>
            <person name="Dallerey J.-F."/>
            <person name="Damm U."/>
            <person name="Henrissat B."/>
            <person name="Lespinet O."/>
            <person name="Thon M."/>
            <person name="Kemen E."/>
            <person name="McHardy A.C."/>
            <person name="Schulze-Lefert P."/>
            <person name="O'Connell R.J."/>
        </authorList>
    </citation>
    <scope>NUCLEOTIDE SEQUENCE [LARGE SCALE GENOMIC DNA]</scope>
    <source>
        <strain evidence="5 6">MAFF 238704</strain>
    </source>
</reference>
<dbReference type="Pfam" id="PF11951">
    <property type="entry name" value="Fungal_trans_2"/>
    <property type="match status" value="1"/>
</dbReference>
<accession>A0A166ZUX4</accession>
<dbReference type="InterPro" id="IPR021858">
    <property type="entry name" value="Fun_TF"/>
</dbReference>
<dbReference type="GO" id="GO:0000976">
    <property type="term" value="F:transcription cis-regulatory region binding"/>
    <property type="evidence" value="ECO:0007669"/>
    <property type="project" value="TreeGrafter"/>
</dbReference>
<feature type="non-terminal residue" evidence="5">
    <location>
        <position position="1"/>
    </location>
</feature>